<dbReference type="KEGG" id="phu:Phum_PHUM265820"/>
<reference evidence="3" key="3">
    <citation type="submission" date="2021-02" db="UniProtKB">
        <authorList>
            <consortium name="EnsemblMetazoa"/>
        </authorList>
    </citation>
    <scope>IDENTIFICATION</scope>
    <source>
        <strain evidence="3">USDA</strain>
    </source>
</reference>
<proteinExistence type="predicted"/>
<evidence type="ECO:0000313" key="3">
    <source>
        <dbReference type="EnsemblMetazoa" id="PHUM265820-PA"/>
    </source>
</evidence>
<reference evidence="2" key="2">
    <citation type="submission" date="2007-04" db="EMBL/GenBank/DDBJ databases">
        <title>The genome of the human body louse.</title>
        <authorList>
            <consortium name="The Human Body Louse Genome Consortium"/>
            <person name="Kirkness E."/>
            <person name="Walenz B."/>
            <person name="Hass B."/>
            <person name="Bruggner R."/>
            <person name="Strausberg R."/>
        </authorList>
    </citation>
    <scope>NUCLEOTIDE SEQUENCE</scope>
    <source>
        <strain evidence="2">USDA</strain>
    </source>
</reference>
<dbReference type="HOGENOM" id="CLU_2561016_0_0_1"/>
<evidence type="ECO:0000256" key="1">
    <source>
        <dbReference type="SAM" id="MobiDB-lite"/>
    </source>
</evidence>
<dbReference type="RefSeq" id="XP_002426638.1">
    <property type="nucleotide sequence ID" value="XM_002426593.1"/>
</dbReference>
<feature type="region of interest" description="Disordered" evidence="1">
    <location>
        <begin position="17"/>
        <end position="45"/>
    </location>
</feature>
<dbReference type="GeneID" id="8235519"/>
<dbReference type="EMBL" id="AAZO01003074">
    <property type="status" value="NOT_ANNOTATED_CDS"/>
    <property type="molecule type" value="Genomic_DNA"/>
</dbReference>
<dbReference type="AlphaFoldDB" id="E0VKJ4"/>
<evidence type="ECO:0000313" key="4">
    <source>
        <dbReference type="Proteomes" id="UP000009046"/>
    </source>
</evidence>
<dbReference type="EnsemblMetazoa" id="PHUM265820-RA">
    <property type="protein sequence ID" value="PHUM265820-PA"/>
    <property type="gene ID" value="PHUM265820"/>
</dbReference>
<organism>
    <name type="scientific">Pediculus humanus subsp. corporis</name>
    <name type="common">Body louse</name>
    <dbReference type="NCBI Taxonomy" id="121224"/>
    <lineage>
        <taxon>Eukaryota</taxon>
        <taxon>Metazoa</taxon>
        <taxon>Ecdysozoa</taxon>
        <taxon>Arthropoda</taxon>
        <taxon>Hexapoda</taxon>
        <taxon>Insecta</taxon>
        <taxon>Pterygota</taxon>
        <taxon>Neoptera</taxon>
        <taxon>Paraneoptera</taxon>
        <taxon>Psocodea</taxon>
        <taxon>Troctomorpha</taxon>
        <taxon>Phthiraptera</taxon>
        <taxon>Anoplura</taxon>
        <taxon>Pediculidae</taxon>
        <taxon>Pediculus</taxon>
    </lineage>
</organism>
<dbReference type="EMBL" id="DS235248">
    <property type="protein sequence ID" value="EEB13900.1"/>
    <property type="molecule type" value="Genomic_DNA"/>
</dbReference>
<dbReference type="VEuPathDB" id="VectorBase:PHUM265820"/>
<dbReference type="CTD" id="8235519"/>
<accession>E0VKJ4</accession>
<keyword evidence="4" id="KW-1185">Reference proteome</keyword>
<gene>
    <name evidence="3" type="primary">8235519</name>
    <name evidence="2" type="ORF">Phum_PHUM265820</name>
</gene>
<evidence type="ECO:0000313" key="2">
    <source>
        <dbReference type="EMBL" id="EEB13900.1"/>
    </source>
</evidence>
<sequence length="82" mass="9087">MKIFERRKRWLKGFKGGMRGGSSLQRELYEETGRGGGGGGDGGEKVKSVQQVFDIKSLSVSQVSTRCRESVNIFNIKTVPCF</sequence>
<name>E0VKJ4_PEDHC</name>
<protein>
    <submittedName>
        <fullName evidence="2 3">Uncharacterized protein</fullName>
    </submittedName>
</protein>
<reference evidence="2" key="1">
    <citation type="submission" date="2007-04" db="EMBL/GenBank/DDBJ databases">
        <title>Annotation of Pediculus humanus corporis strain USDA.</title>
        <authorList>
            <person name="Kirkness E."/>
            <person name="Hannick L."/>
            <person name="Hass B."/>
            <person name="Bruggner R."/>
            <person name="Lawson D."/>
            <person name="Bidwell S."/>
            <person name="Joardar V."/>
            <person name="Caler E."/>
            <person name="Walenz B."/>
            <person name="Inman J."/>
            <person name="Schobel S."/>
            <person name="Galinsky K."/>
            <person name="Amedeo P."/>
            <person name="Strausberg R."/>
        </authorList>
    </citation>
    <scope>NUCLEOTIDE SEQUENCE</scope>
    <source>
        <strain evidence="2">USDA</strain>
    </source>
</reference>
<dbReference type="Proteomes" id="UP000009046">
    <property type="component" value="Unassembled WGS sequence"/>
</dbReference>
<dbReference type="InParanoid" id="E0VKJ4"/>